<dbReference type="Proteomes" id="UP000177629">
    <property type="component" value="Unassembled WGS sequence"/>
</dbReference>
<organism evidence="4 5">
    <name type="scientific">Candidatus Terrybacteria bacterium RIFCSPHIGHO2_01_FULL_48_17</name>
    <dbReference type="NCBI Taxonomy" id="1802362"/>
    <lineage>
        <taxon>Bacteria</taxon>
        <taxon>Candidatus Terryibacteriota</taxon>
    </lineage>
</organism>
<name>A0A1G2PJW8_9BACT</name>
<dbReference type="InterPro" id="IPR050595">
    <property type="entry name" value="Bact_response_regulator"/>
</dbReference>
<sequence>MEQKHILVVEDELLHVEIYKVKLQEAGFSVAIAQNEEEVYGALKVKKPDLILLDILLPGKSGLEILEELRGNAEYAGIPVVMLTNYDDTQSRDKAAALGAQEYFVKANMTPTEIIRKVNEILGI</sequence>
<dbReference type="AlphaFoldDB" id="A0A1G2PJW8"/>
<dbReference type="SMART" id="SM00448">
    <property type="entry name" value="REC"/>
    <property type="match status" value="1"/>
</dbReference>
<evidence type="ECO:0000256" key="2">
    <source>
        <dbReference type="PROSITE-ProRule" id="PRU00169"/>
    </source>
</evidence>
<dbReference type="GO" id="GO:0000160">
    <property type="term" value="P:phosphorelay signal transduction system"/>
    <property type="evidence" value="ECO:0007669"/>
    <property type="project" value="InterPro"/>
</dbReference>
<evidence type="ECO:0000313" key="5">
    <source>
        <dbReference type="Proteomes" id="UP000177629"/>
    </source>
</evidence>
<dbReference type="PANTHER" id="PTHR44591:SF3">
    <property type="entry name" value="RESPONSE REGULATORY DOMAIN-CONTAINING PROTEIN"/>
    <property type="match status" value="1"/>
</dbReference>
<evidence type="ECO:0000256" key="1">
    <source>
        <dbReference type="ARBA" id="ARBA00022553"/>
    </source>
</evidence>
<dbReference type="STRING" id="1802362.A2806_00305"/>
<dbReference type="EMBL" id="MHSS01000005">
    <property type="protein sequence ID" value="OHA48587.1"/>
    <property type="molecule type" value="Genomic_DNA"/>
</dbReference>
<dbReference type="Gene3D" id="3.40.50.2300">
    <property type="match status" value="1"/>
</dbReference>
<dbReference type="PROSITE" id="PS50110">
    <property type="entry name" value="RESPONSE_REGULATORY"/>
    <property type="match status" value="1"/>
</dbReference>
<proteinExistence type="predicted"/>
<dbReference type="PANTHER" id="PTHR44591">
    <property type="entry name" value="STRESS RESPONSE REGULATOR PROTEIN 1"/>
    <property type="match status" value="1"/>
</dbReference>
<comment type="caution">
    <text evidence="4">The sequence shown here is derived from an EMBL/GenBank/DDBJ whole genome shotgun (WGS) entry which is preliminary data.</text>
</comment>
<dbReference type="InterPro" id="IPR001789">
    <property type="entry name" value="Sig_transdc_resp-reg_receiver"/>
</dbReference>
<dbReference type="InterPro" id="IPR011006">
    <property type="entry name" value="CheY-like_superfamily"/>
</dbReference>
<protein>
    <recommendedName>
        <fullName evidence="3">Response regulatory domain-containing protein</fullName>
    </recommendedName>
</protein>
<accession>A0A1G2PJW8</accession>
<reference evidence="4 5" key="1">
    <citation type="journal article" date="2016" name="Nat. Commun.">
        <title>Thousands of microbial genomes shed light on interconnected biogeochemical processes in an aquifer system.</title>
        <authorList>
            <person name="Anantharaman K."/>
            <person name="Brown C.T."/>
            <person name="Hug L.A."/>
            <person name="Sharon I."/>
            <person name="Castelle C.J."/>
            <person name="Probst A.J."/>
            <person name="Thomas B.C."/>
            <person name="Singh A."/>
            <person name="Wilkins M.J."/>
            <person name="Karaoz U."/>
            <person name="Brodie E.L."/>
            <person name="Williams K.H."/>
            <person name="Hubbard S.S."/>
            <person name="Banfield J.F."/>
        </authorList>
    </citation>
    <scope>NUCLEOTIDE SEQUENCE [LARGE SCALE GENOMIC DNA]</scope>
</reference>
<feature type="domain" description="Response regulatory" evidence="3">
    <location>
        <begin position="5"/>
        <end position="121"/>
    </location>
</feature>
<feature type="modified residue" description="4-aspartylphosphate" evidence="2">
    <location>
        <position position="54"/>
    </location>
</feature>
<dbReference type="Pfam" id="PF00072">
    <property type="entry name" value="Response_reg"/>
    <property type="match status" value="1"/>
</dbReference>
<dbReference type="CDD" id="cd00156">
    <property type="entry name" value="REC"/>
    <property type="match status" value="1"/>
</dbReference>
<gene>
    <name evidence="4" type="ORF">A2806_00305</name>
</gene>
<dbReference type="SUPFAM" id="SSF52172">
    <property type="entry name" value="CheY-like"/>
    <property type="match status" value="1"/>
</dbReference>
<evidence type="ECO:0000259" key="3">
    <source>
        <dbReference type="PROSITE" id="PS50110"/>
    </source>
</evidence>
<keyword evidence="1 2" id="KW-0597">Phosphoprotein</keyword>
<evidence type="ECO:0000313" key="4">
    <source>
        <dbReference type="EMBL" id="OHA48587.1"/>
    </source>
</evidence>